<dbReference type="InterPro" id="IPR023214">
    <property type="entry name" value="HAD_sf"/>
</dbReference>
<dbReference type="Proteomes" id="UP000049983">
    <property type="component" value="Unassembled WGS sequence"/>
</dbReference>
<accession>A0A0M7A9E1</accession>
<dbReference type="CDD" id="cd07526">
    <property type="entry name" value="HAD_BPGM_like"/>
    <property type="match status" value="1"/>
</dbReference>
<dbReference type="EC" id="3.1.3.-" evidence="5"/>
<comment type="similarity">
    <text evidence="2">Belongs to the HAD-like hydrolase superfamily. CbbY/CbbZ/Gph/YieH family.</text>
</comment>
<evidence type="ECO:0000256" key="2">
    <source>
        <dbReference type="ARBA" id="ARBA00006171"/>
    </source>
</evidence>
<dbReference type="GO" id="GO:0016787">
    <property type="term" value="F:hydrolase activity"/>
    <property type="evidence" value="ECO:0007669"/>
    <property type="project" value="UniProtKB-KW"/>
</dbReference>
<dbReference type="AlphaFoldDB" id="A0A0M7A9E1"/>
<dbReference type="PANTHER" id="PTHR46193:SF10">
    <property type="entry name" value="6-PHOSPHOGLUCONATE PHOSPHATASE"/>
    <property type="match status" value="1"/>
</dbReference>
<dbReference type="SFLD" id="SFLDG01129">
    <property type="entry name" value="C1.5:_HAD__Beta-PGM__Phosphata"/>
    <property type="match status" value="1"/>
</dbReference>
<dbReference type="Gene3D" id="3.40.50.1000">
    <property type="entry name" value="HAD superfamily/HAD-like"/>
    <property type="match status" value="1"/>
</dbReference>
<evidence type="ECO:0000313" key="5">
    <source>
        <dbReference type="EMBL" id="CTQ66254.1"/>
    </source>
</evidence>
<dbReference type="SFLD" id="SFLDG01135">
    <property type="entry name" value="C1.5.6:_HAD__Beta-PGM__Phospha"/>
    <property type="match status" value="1"/>
</dbReference>
<dbReference type="Gene3D" id="1.10.150.240">
    <property type="entry name" value="Putative phosphatase, domain 2"/>
    <property type="match status" value="1"/>
</dbReference>
<keyword evidence="3" id="KW-0479">Metal-binding</keyword>
<dbReference type="NCBIfam" id="TIGR01509">
    <property type="entry name" value="HAD-SF-IA-v3"/>
    <property type="match status" value="1"/>
</dbReference>
<dbReference type="SUPFAM" id="SSF56784">
    <property type="entry name" value="HAD-like"/>
    <property type="match status" value="1"/>
</dbReference>
<gene>
    <name evidence="5" type="primary">yieH_1</name>
    <name evidence="5" type="ORF">LA5096_01022</name>
</gene>
<comment type="cofactor">
    <cofactor evidence="1">
        <name>Mg(2+)</name>
        <dbReference type="ChEBI" id="CHEBI:18420"/>
    </cofactor>
</comment>
<evidence type="ECO:0000256" key="4">
    <source>
        <dbReference type="ARBA" id="ARBA00022842"/>
    </source>
</evidence>
<dbReference type="STRING" id="311410.LA5095_02166"/>
<evidence type="ECO:0000256" key="1">
    <source>
        <dbReference type="ARBA" id="ARBA00001946"/>
    </source>
</evidence>
<evidence type="ECO:0000256" key="3">
    <source>
        <dbReference type="ARBA" id="ARBA00022723"/>
    </source>
</evidence>
<organism evidence="5 6">
    <name type="scientific">Roseibium album</name>
    <dbReference type="NCBI Taxonomy" id="311410"/>
    <lineage>
        <taxon>Bacteria</taxon>
        <taxon>Pseudomonadati</taxon>
        <taxon>Pseudomonadota</taxon>
        <taxon>Alphaproteobacteria</taxon>
        <taxon>Hyphomicrobiales</taxon>
        <taxon>Stappiaceae</taxon>
        <taxon>Roseibium</taxon>
    </lineage>
</organism>
<dbReference type="InterPro" id="IPR023198">
    <property type="entry name" value="PGP-like_dom2"/>
</dbReference>
<dbReference type="InterPro" id="IPR036412">
    <property type="entry name" value="HAD-like_sf"/>
</dbReference>
<dbReference type="PANTHER" id="PTHR46193">
    <property type="entry name" value="6-PHOSPHOGLUCONATE PHOSPHATASE"/>
    <property type="match status" value="1"/>
</dbReference>
<dbReference type="GO" id="GO:0046872">
    <property type="term" value="F:metal ion binding"/>
    <property type="evidence" value="ECO:0007669"/>
    <property type="project" value="UniProtKB-KW"/>
</dbReference>
<dbReference type="InterPro" id="IPR051600">
    <property type="entry name" value="Beta-PGM-like"/>
</dbReference>
<evidence type="ECO:0000313" key="6">
    <source>
        <dbReference type="Proteomes" id="UP000049983"/>
    </source>
</evidence>
<keyword evidence="6" id="KW-1185">Reference proteome</keyword>
<proteinExistence type="inferred from homology"/>
<keyword evidence="5" id="KW-0378">Hydrolase</keyword>
<reference evidence="6" key="1">
    <citation type="submission" date="2015-07" db="EMBL/GenBank/DDBJ databases">
        <authorList>
            <person name="Rodrigo-Torres Lidia"/>
            <person name="Arahal R.David."/>
        </authorList>
    </citation>
    <scope>NUCLEOTIDE SEQUENCE [LARGE SCALE GENOMIC DNA]</scope>
    <source>
        <strain evidence="6">CECT 5096</strain>
    </source>
</reference>
<sequence>MQASASKKGKGDYRMAFEAILFDCDGVLVDSEKIYVSVEREHLARIGLDYEIDEYMDRFQGLGSDDFWAELDRDHRSLGKGPLPESFGSELDAATMERIDRELSEIAGIKQFLDIHEGPRAVASSSRLQRLIHKLQHTGLYAYFEPHIYSGEQVANGKPAPDLFLHAASRLGVDAATALVIEDSANGVKAGLAAGMTVWGFVGGGHSHQGHTEQLLEAGAHKVVDSHDDLAGLLFNSKKPN</sequence>
<dbReference type="Pfam" id="PF00702">
    <property type="entry name" value="Hydrolase"/>
    <property type="match status" value="1"/>
</dbReference>
<keyword evidence="4" id="KW-0460">Magnesium</keyword>
<name>A0A0M7A9E1_9HYPH</name>
<protein>
    <submittedName>
        <fullName evidence="5">6-phosphogluconate phosphatase</fullName>
        <ecNumber evidence="5">3.1.3.-</ecNumber>
    </submittedName>
</protein>
<dbReference type="SFLD" id="SFLDS00003">
    <property type="entry name" value="Haloacid_Dehalogenase"/>
    <property type="match status" value="1"/>
</dbReference>
<dbReference type="InterPro" id="IPR006439">
    <property type="entry name" value="HAD-SF_hydro_IA"/>
</dbReference>
<dbReference type="EMBL" id="CXWC01000002">
    <property type="protein sequence ID" value="CTQ66254.1"/>
    <property type="molecule type" value="Genomic_DNA"/>
</dbReference>